<evidence type="ECO:0000256" key="4">
    <source>
        <dbReference type="PROSITE-ProRule" id="PRU01248"/>
    </source>
</evidence>
<dbReference type="PANTHER" id="PTHR30349:SF64">
    <property type="entry name" value="PROPHAGE INTEGRASE INTD-RELATED"/>
    <property type="match status" value="1"/>
</dbReference>
<dbReference type="PROSITE" id="PS51900">
    <property type="entry name" value="CB"/>
    <property type="match status" value="1"/>
</dbReference>
<dbReference type="EMBL" id="FXYY01000008">
    <property type="protein sequence ID" value="SMX82057.1"/>
    <property type="molecule type" value="Genomic_DNA"/>
</dbReference>
<keyword evidence="2 4" id="KW-0238">DNA-binding</keyword>
<dbReference type="InterPro" id="IPR002104">
    <property type="entry name" value="Integrase_catalytic"/>
</dbReference>
<dbReference type="Gene3D" id="1.10.443.10">
    <property type="entry name" value="Intergrase catalytic core"/>
    <property type="match status" value="1"/>
</dbReference>
<evidence type="ECO:0000256" key="1">
    <source>
        <dbReference type="ARBA" id="ARBA00008857"/>
    </source>
</evidence>
<gene>
    <name evidence="7" type="ORF">BLIN9172_01726</name>
</gene>
<accession>A0A2H1J3G9</accession>
<dbReference type="PANTHER" id="PTHR30349">
    <property type="entry name" value="PHAGE INTEGRASE-RELATED"/>
    <property type="match status" value="1"/>
</dbReference>
<evidence type="ECO:0000259" key="5">
    <source>
        <dbReference type="PROSITE" id="PS51898"/>
    </source>
</evidence>
<dbReference type="InterPro" id="IPR044068">
    <property type="entry name" value="CB"/>
</dbReference>
<dbReference type="Pfam" id="PF14657">
    <property type="entry name" value="Arm-DNA-bind_4"/>
    <property type="match status" value="1"/>
</dbReference>
<keyword evidence="3" id="KW-0233">DNA recombination</keyword>
<sequence>MATINRYTTSKGRKRYRVLYVDETGRRTQKRGFTTKASAEQWMSDTVSEISKGTYIKASAGKTTVGQLWDDWYARKSGIKASTRRRYEIAWRIHTGPVWSGRQIGTIRPSEVADWVSTMTAAGKGATTIEHAHLVLRGMLEDAVKDRMIPSNPAADPGNLPRKKKRSRVYLSHAEVQKLAEAAEGQWTVLVYLACYTGLRWGEMAGLRVRHLDLLRKRINVEANAVEVGSKIVEGTPKSHERRSVPVPEFLVKLLARQCEGKGHDDLVFTGPRTGKFIVRPKNERSWFSKAMAEAGIKRDLSPHDFRHTAASLAVSAGANVKVVQRMLGHASAAMTLDTYADLFDDDLEAVSVALDQQRSRQVSLKVRQ</sequence>
<evidence type="ECO:0000256" key="2">
    <source>
        <dbReference type="ARBA" id="ARBA00023125"/>
    </source>
</evidence>
<dbReference type="Gene3D" id="1.10.150.130">
    <property type="match status" value="1"/>
</dbReference>
<name>A0A2H1J3G9_BRELN</name>
<dbReference type="InterPro" id="IPR050090">
    <property type="entry name" value="Tyrosine_recombinase_XerCD"/>
</dbReference>
<proteinExistence type="inferred from homology"/>
<dbReference type="GO" id="GO:0003677">
    <property type="term" value="F:DNA binding"/>
    <property type="evidence" value="ECO:0007669"/>
    <property type="project" value="UniProtKB-UniRule"/>
</dbReference>
<feature type="domain" description="Tyr recombinase" evidence="5">
    <location>
        <begin position="166"/>
        <end position="353"/>
    </location>
</feature>
<dbReference type="Pfam" id="PF00589">
    <property type="entry name" value="Phage_integrase"/>
    <property type="match status" value="1"/>
</dbReference>
<organism evidence="7 8">
    <name type="scientific">Brevibacterium linens ATCC 9172</name>
    <dbReference type="NCBI Taxonomy" id="1255617"/>
    <lineage>
        <taxon>Bacteria</taxon>
        <taxon>Bacillati</taxon>
        <taxon>Actinomycetota</taxon>
        <taxon>Actinomycetes</taxon>
        <taxon>Micrococcales</taxon>
        <taxon>Brevibacteriaceae</taxon>
        <taxon>Brevibacterium</taxon>
    </lineage>
</organism>
<dbReference type="RefSeq" id="WP_101554683.1">
    <property type="nucleotide sequence ID" value="NZ_FXYY01000008.1"/>
</dbReference>
<dbReference type="InterPro" id="IPR011010">
    <property type="entry name" value="DNA_brk_join_enz"/>
</dbReference>
<dbReference type="GO" id="GO:0015074">
    <property type="term" value="P:DNA integration"/>
    <property type="evidence" value="ECO:0007669"/>
    <property type="project" value="InterPro"/>
</dbReference>
<dbReference type="SUPFAM" id="SSF56349">
    <property type="entry name" value="DNA breaking-rejoining enzymes"/>
    <property type="match status" value="1"/>
</dbReference>
<dbReference type="InterPro" id="IPR013762">
    <property type="entry name" value="Integrase-like_cat_sf"/>
</dbReference>
<evidence type="ECO:0000256" key="3">
    <source>
        <dbReference type="ARBA" id="ARBA00023172"/>
    </source>
</evidence>
<dbReference type="CDD" id="cd01189">
    <property type="entry name" value="INT_ICEBs1_C_like"/>
    <property type="match status" value="1"/>
</dbReference>
<evidence type="ECO:0000313" key="7">
    <source>
        <dbReference type="EMBL" id="SMX82057.1"/>
    </source>
</evidence>
<dbReference type="GO" id="GO:0006310">
    <property type="term" value="P:DNA recombination"/>
    <property type="evidence" value="ECO:0007669"/>
    <property type="project" value="UniProtKB-KW"/>
</dbReference>
<dbReference type="InterPro" id="IPR010998">
    <property type="entry name" value="Integrase_recombinase_N"/>
</dbReference>
<evidence type="ECO:0000313" key="8">
    <source>
        <dbReference type="Proteomes" id="UP000234641"/>
    </source>
</evidence>
<comment type="similarity">
    <text evidence="1">Belongs to the 'phage' integrase family.</text>
</comment>
<protein>
    <submittedName>
        <fullName evidence="7">Site-specific recombinase XerD</fullName>
    </submittedName>
</protein>
<reference evidence="7 8" key="1">
    <citation type="submission" date="2017-03" db="EMBL/GenBank/DDBJ databases">
        <authorList>
            <person name="Afonso C.L."/>
            <person name="Miller P.J."/>
            <person name="Scott M.A."/>
            <person name="Spackman E."/>
            <person name="Goraichik I."/>
            <person name="Dimitrov K.M."/>
            <person name="Suarez D.L."/>
            <person name="Swayne D.E."/>
        </authorList>
    </citation>
    <scope>NUCLEOTIDE SEQUENCE [LARGE SCALE GENOMIC DNA]</scope>
    <source>
        <strain evidence="7 8">ATCC 9172</strain>
    </source>
</reference>
<dbReference type="PROSITE" id="PS51898">
    <property type="entry name" value="TYR_RECOMBINASE"/>
    <property type="match status" value="1"/>
</dbReference>
<feature type="domain" description="Core-binding (CB)" evidence="6">
    <location>
        <begin position="63"/>
        <end position="144"/>
    </location>
</feature>
<dbReference type="AlphaFoldDB" id="A0A2H1J3G9"/>
<dbReference type="InterPro" id="IPR028259">
    <property type="entry name" value="AP2-like_int_N"/>
</dbReference>
<evidence type="ECO:0000259" key="6">
    <source>
        <dbReference type="PROSITE" id="PS51900"/>
    </source>
</evidence>
<dbReference type="Proteomes" id="UP000234641">
    <property type="component" value="Unassembled WGS sequence"/>
</dbReference>